<dbReference type="CTD" id="36377924"/>
<dbReference type="EMBL" id="LN609529">
    <property type="protein sequence ID" value="CEF65560.1"/>
    <property type="molecule type" value="Genomic_DNA"/>
</dbReference>
<dbReference type="Pfam" id="PF06534">
    <property type="entry name" value="RGM_C"/>
    <property type="match status" value="1"/>
</dbReference>
<evidence type="ECO:0000259" key="11">
    <source>
        <dbReference type="Pfam" id="PF06535"/>
    </source>
</evidence>
<accession>A0A090LDG1</accession>
<evidence type="ECO:0000256" key="4">
    <source>
        <dbReference type="ARBA" id="ARBA00022622"/>
    </source>
</evidence>
<dbReference type="GO" id="GO:0015026">
    <property type="term" value="F:coreceptor activity"/>
    <property type="evidence" value="ECO:0007669"/>
    <property type="project" value="TreeGrafter"/>
</dbReference>
<evidence type="ECO:0000256" key="2">
    <source>
        <dbReference type="ARBA" id="ARBA00005321"/>
    </source>
</evidence>
<reference evidence="12 13" key="1">
    <citation type="submission" date="2014-09" db="EMBL/GenBank/DDBJ databases">
        <authorList>
            <person name="Martin A.A."/>
        </authorList>
    </citation>
    <scope>NUCLEOTIDE SEQUENCE</scope>
    <source>
        <strain evidence="13">ED321</strain>
        <strain evidence="12">ED321 Heterogonic</strain>
    </source>
</reference>
<dbReference type="InterPro" id="IPR040287">
    <property type="entry name" value="RGM"/>
</dbReference>
<sequence>MDFRICIFILMLSKIFSIYGKKCKLYKCSINYSKDMQRNKVNIGSNRLFCKIIESYLNCLDKNLNYCMGNLQFHTLKTILTKQQEYFNCKNIIKNKKFSHCSISFNELIKIKEPKYYCAIFGGNHIQTFYGYTFHCPFSVGTYTAISNNYLSIQITFDYLNYNNKKLTVIKKISIIINKMSNCTHRRSYTITNDAKNLLASFNDGMTYGGKRLKPSVEIKKINSTSIQISLNHILTKINLYKFNTSLSISILTSNVKNNFKILNDTVVDNYNWNHLCYHGCMMNFSINNLFKSKSNNVINNLENFQNCYNVKPINDFVSSKDICKSKNLKKFYLESCIFDMMYYGNSSYIMANFPIQQQEKIYNIKNNLRKQNLKFSYNLYQNLTCTNVQNSQVYNVFLDKFIQSIIILYYFLHKL</sequence>
<evidence type="ECO:0000313" key="15">
    <source>
        <dbReference type="WormBase" id="SRAE_2000023766"/>
    </source>
</evidence>
<organism evidence="12">
    <name type="scientific">Strongyloides ratti</name>
    <name type="common">Parasitic roundworm</name>
    <dbReference type="NCBI Taxonomy" id="34506"/>
    <lineage>
        <taxon>Eukaryota</taxon>
        <taxon>Metazoa</taxon>
        <taxon>Ecdysozoa</taxon>
        <taxon>Nematoda</taxon>
        <taxon>Chromadorea</taxon>
        <taxon>Rhabditida</taxon>
        <taxon>Tylenchina</taxon>
        <taxon>Panagrolaimomorpha</taxon>
        <taxon>Strongyloidoidea</taxon>
        <taxon>Strongyloididae</taxon>
        <taxon>Strongyloides</taxon>
    </lineage>
</organism>
<feature type="chain" id="PRO_5015030655" evidence="9">
    <location>
        <begin position="21"/>
        <end position="416"/>
    </location>
</feature>
<dbReference type="Proteomes" id="UP000035682">
    <property type="component" value="Unplaced"/>
</dbReference>
<keyword evidence="7" id="KW-0325">Glycoprotein</keyword>
<reference evidence="14" key="2">
    <citation type="submission" date="2020-12" db="UniProtKB">
        <authorList>
            <consortium name="WormBaseParasite"/>
        </authorList>
    </citation>
    <scope>IDENTIFICATION</scope>
</reference>
<feature type="signal peptide" evidence="9">
    <location>
        <begin position="1"/>
        <end position="20"/>
    </location>
</feature>
<keyword evidence="3" id="KW-1003">Cell membrane</keyword>
<dbReference type="GO" id="GO:0005886">
    <property type="term" value="C:plasma membrane"/>
    <property type="evidence" value="ECO:0007669"/>
    <property type="project" value="UniProtKB-SubCell"/>
</dbReference>
<name>A0A090LDG1_STRRB</name>
<evidence type="ECO:0000313" key="14">
    <source>
        <dbReference type="WBParaSite" id="SRAE_2000023766.1"/>
    </source>
</evidence>
<dbReference type="STRING" id="34506.A0A090LDG1"/>
<keyword evidence="13" id="KW-1185">Reference proteome</keyword>
<comment type="similarity">
    <text evidence="2">Belongs to the repulsive guidance molecule (RGM) family.</text>
</comment>
<keyword evidence="5 9" id="KW-0732">Signal</keyword>
<protein>
    <submittedName>
        <fullName evidence="12">von Willebrand factor, type D domain and Repulsive guidance molecule, C-terminal domain and Repulsive guidance molecule, N-terminal domain-containing protein</fullName>
    </submittedName>
</protein>
<evidence type="ECO:0000256" key="6">
    <source>
        <dbReference type="ARBA" id="ARBA00023136"/>
    </source>
</evidence>
<evidence type="ECO:0000256" key="3">
    <source>
        <dbReference type="ARBA" id="ARBA00022475"/>
    </source>
</evidence>
<comment type="subcellular location">
    <subcellularLocation>
        <location evidence="1">Cell membrane</location>
        <topology evidence="1">Lipid-anchor</topology>
        <topology evidence="1">GPI-anchor</topology>
    </subcellularLocation>
</comment>
<evidence type="ECO:0000256" key="7">
    <source>
        <dbReference type="ARBA" id="ARBA00023180"/>
    </source>
</evidence>
<evidence type="ECO:0000256" key="9">
    <source>
        <dbReference type="SAM" id="SignalP"/>
    </source>
</evidence>
<evidence type="ECO:0000256" key="1">
    <source>
        <dbReference type="ARBA" id="ARBA00004609"/>
    </source>
</evidence>
<keyword evidence="4" id="KW-0336">GPI-anchor</keyword>
<evidence type="ECO:0000259" key="10">
    <source>
        <dbReference type="Pfam" id="PF06534"/>
    </source>
</evidence>
<dbReference type="WormBase" id="SRAE_2000023766">
    <property type="protein sequence ID" value="SRP02486"/>
    <property type="gene ID" value="WBGene00260430"/>
</dbReference>
<dbReference type="Pfam" id="PF06535">
    <property type="entry name" value="RGM_N"/>
    <property type="match status" value="1"/>
</dbReference>
<keyword evidence="8" id="KW-0449">Lipoprotein</keyword>
<dbReference type="WBParaSite" id="SRAE_2000023766.1">
    <property type="protein sequence ID" value="SRAE_2000023766.1"/>
    <property type="gene ID" value="WBGene00260430"/>
</dbReference>
<dbReference type="OrthoDB" id="10013795at2759"/>
<dbReference type="Gene3D" id="3.40.1000.10">
    <property type="entry name" value="Mog1/PsbP, alpha/beta/alpha sandwich"/>
    <property type="match status" value="1"/>
</dbReference>
<feature type="domain" description="Repulsive guidance molecule N-terminal" evidence="11">
    <location>
        <begin position="23"/>
        <end position="90"/>
    </location>
</feature>
<dbReference type="OMA" id="YDSKAGY"/>
<dbReference type="PANTHER" id="PTHR31428:SF6">
    <property type="entry name" value="REPULSIVE GUIDANCE MOLECULE B HOMOLOG DRAG-1"/>
    <property type="match status" value="1"/>
</dbReference>
<evidence type="ECO:0000313" key="13">
    <source>
        <dbReference type="Proteomes" id="UP000035682"/>
    </source>
</evidence>
<evidence type="ECO:0000256" key="8">
    <source>
        <dbReference type="ARBA" id="ARBA00023288"/>
    </source>
</evidence>
<dbReference type="GO" id="GO:0030509">
    <property type="term" value="P:BMP signaling pathway"/>
    <property type="evidence" value="ECO:0007669"/>
    <property type="project" value="TreeGrafter"/>
</dbReference>
<dbReference type="PANTHER" id="PTHR31428">
    <property type="entry name" value="RGM DOMAIN FAMILY MEMBER DRAG-1"/>
    <property type="match status" value="1"/>
</dbReference>
<feature type="domain" description="Repulsive guidance molecule C-terminal" evidence="10">
    <location>
        <begin position="116"/>
        <end position="355"/>
    </location>
</feature>
<dbReference type="InterPro" id="IPR010536">
    <property type="entry name" value="RGM_N"/>
</dbReference>
<dbReference type="RefSeq" id="XP_024504760.1">
    <property type="nucleotide sequence ID" value="XM_024651044.1"/>
</dbReference>
<dbReference type="InterPro" id="IPR009496">
    <property type="entry name" value="RGM_C"/>
</dbReference>
<proteinExistence type="inferred from homology"/>
<gene>
    <name evidence="12 14 15" type="ORF">SRAE_2000023766</name>
</gene>
<evidence type="ECO:0000256" key="5">
    <source>
        <dbReference type="ARBA" id="ARBA00022729"/>
    </source>
</evidence>
<dbReference type="GeneID" id="36377924"/>
<keyword evidence="6" id="KW-0472">Membrane</keyword>
<dbReference type="AlphaFoldDB" id="A0A090LDG1"/>
<evidence type="ECO:0000313" key="12">
    <source>
        <dbReference type="EMBL" id="CEF65560.1"/>
    </source>
</evidence>
<dbReference type="GO" id="GO:0098552">
    <property type="term" value="C:side of membrane"/>
    <property type="evidence" value="ECO:0007669"/>
    <property type="project" value="UniProtKB-KW"/>
</dbReference>